<proteinExistence type="predicted"/>
<comment type="caution">
    <text evidence="2">The sequence shown here is derived from an EMBL/GenBank/DDBJ whole genome shotgun (WGS) entry which is preliminary data.</text>
</comment>
<sequence length="245" mass="28555">MNTLCKNCQNIFNGHYCNVCGQSAKTHRIDSSFLMEDIEHGIFHYDNGIGYSLKRLYKKPGVEIRNYISGKRVGHFRPISLTIILATVYALLYHLLGVTLINSDNKGSIVHLERIMKYYSWYVFFTIPVFAFATKIAFRVKKYNFSELIIFEAFKSTQRLLVHILFLPLFYAFVSTPKLITLLNYILIVIDITLILWTNIQFFDHKKKLTVWSSTLLAYFIYIICIFTLLVLIIVISNYFSIALL</sequence>
<feature type="transmembrane region" description="Helical" evidence="1">
    <location>
        <begin position="121"/>
        <end position="138"/>
    </location>
</feature>
<gene>
    <name evidence="2" type="ORF">QW060_06725</name>
</gene>
<keyword evidence="1" id="KW-0812">Transmembrane</keyword>
<keyword evidence="1" id="KW-1133">Transmembrane helix</keyword>
<name>A0ABT8CUR5_9FLAO</name>
<dbReference type="EMBL" id="JAUFQU010000001">
    <property type="protein sequence ID" value="MDN3706824.1"/>
    <property type="molecule type" value="Genomic_DNA"/>
</dbReference>
<dbReference type="Pfam" id="PF12412">
    <property type="entry name" value="DUF3667"/>
    <property type="match status" value="1"/>
</dbReference>
<organism evidence="2 3">
    <name type="scientific">Paenimyroides ceti</name>
    <dbReference type="NCBI Taxonomy" id="395087"/>
    <lineage>
        <taxon>Bacteria</taxon>
        <taxon>Pseudomonadati</taxon>
        <taxon>Bacteroidota</taxon>
        <taxon>Flavobacteriia</taxon>
        <taxon>Flavobacteriales</taxon>
        <taxon>Flavobacteriaceae</taxon>
        <taxon>Paenimyroides</taxon>
    </lineage>
</organism>
<dbReference type="RefSeq" id="WP_290362876.1">
    <property type="nucleotide sequence ID" value="NZ_JAUFQU010000001.1"/>
</dbReference>
<feature type="transmembrane region" description="Helical" evidence="1">
    <location>
        <begin position="182"/>
        <end position="204"/>
    </location>
</feature>
<evidence type="ECO:0000313" key="2">
    <source>
        <dbReference type="EMBL" id="MDN3706824.1"/>
    </source>
</evidence>
<accession>A0ABT8CUR5</accession>
<dbReference type="Proteomes" id="UP001242368">
    <property type="component" value="Unassembled WGS sequence"/>
</dbReference>
<feature type="transmembrane region" description="Helical" evidence="1">
    <location>
        <begin position="216"/>
        <end position="240"/>
    </location>
</feature>
<protein>
    <submittedName>
        <fullName evidence="2">DUF3667 domain-containing protein</fullName>
    </submittedName>
</protein>
<evidence type="ECO:0000313" key="3">
    <source>
        <dbReference type="Proteomes" id="UP001242368"/>
    </source>
</evidence>
<evidence type="ECO:0000256" key="1">
    <source>
        <dbReference type="SAM" id="Phobius"/>
    </source>
</evidence>
<keyword evidence="3" id="KW-1185">Reference proteome</keyword>
<feature type="transmembrane region" description="Helical" evidence="1">
    <location>
        <begin position="159"/>
        <end position="176"/>
    </location>
</feature>
<reference evidence="3" key="1">
    <citation type="journal article" date="2019" name="Int. J. Syst. Evol. Microbiol.">
        <title>The Global Catalogue of Microorganisms (GCM) 10K type strain sequencing project: providing services to taxonomists for standard genome sequencing and annotation.</title>
        <authorList>
            <consortium name="The Broad Institute Genomics Platform"/>
            <consortium name="The Broad Institute Genome Sequencing Center for Infectious Disease"/>
            <person name="Wu L."/>
            <person name="Ma J."/>
        </authorList>
    </citation>
    <scope>NUCLEOTIDE SEQUENCE [LARGE SCALE GENOMIC DNA]</scope>
    <source>
        <strain evidence="3">CECT 7184</strain>
    </source>
</reference>
<dbReference type="InterPro" id="IPR022134">
    <property type="entry name" value="DUF3667"/>
</dbReference>
<feature type="transmembrane region" description="Helical" evidence="1">
    <location>
        <begin position="79"/>
        <end position="101"/>
    </location>
</feature>
<keyword evidence="1" id="KW-0472">Membrane</keyword>